<evidence type="ECO:0000313" key="12">
    <source>
        <dbReference type="Proteomes" id="UP000006055"/>
    </source>
</evidence>
<dbReference type="Gene3D" id="3.30.479.10">
    <property type="entry name" value="6-pyruvoyl tetrahydropterin synthase/QueD"/>
    <property type="match status" value="1"/>
</dbReference>
<evidence type="ECO:0000256" key="8">
    <source>
        <dbReference type="ARBA" id="ARBA00023239"/>
    </source>
</evidence>
<evidence type="ECO:0000256" key="1">
    <source>
        <dbReference type="ARBA" id="ARBA00001947"/>
    </source>
</evidence>
<evidence type="ECO:0000256" key="10">
    <source>
        <dbReference type="ARBA" id="ARBA00048807"/>
    </source>
</evidence>
<gene>
    <name evidence="11" type="ordered locus">Desti_0743</name>
</gene>
<dbReference type="RefSeq" id="WP_014808624.1">
    <property type="nucleotide sequence ID" value="NC_018025.1"/>
</dbReference>
<reference evidence="12" key="1">
    <citation type="submission" date="2012-06" db="EMBL/GenBank/DDBJ databases">
        <title>Complete sequence of chromosome of Desulfomonile tiedjei DSM 6799.</title>
        <authorList>
            <person name="Lucas S."/>
            <person name="Copeland A."/>
            <person name="Lapidus A."/>
            <person name="Glavina del Rio T."/>
            <person name="Dalin E."/>
            <person name="Tice H."/>
            <person name="Bruce D."/>
            <person name="Goodwin L."/>
            <person name="Pitluck S."/>
            <person name="Peters L."/>
            <person name="Ovchinnikova G."/>
            <person name="Zeytun A."/>
            <person name="Lu M."/>
            <person name="Kyrpides N."/>
            <person name="Mavromatis K."/>
            <person name="Ivanova N."/>
            <person name="Brettin T."/>
            <person name="Detter J.C."/>
            <person name="Han C."/>
            <person name="Larimer F."/>
            <person name="Land M."/>
            <person name="Hauser L."/>
            <person name="Markowitz V."/>
            <person name="Cheng J.-F."/>
            <person name="Hugenholtz P."/>
            <person name="Woyke T."/>
            <person name="Wu D."/>
            <person name="Spring S."/>
            <person name="Schroeder M."/>
            <person name="Brambilla E."/>
            <person name="Klenk H.-P."/>
            <person name="Eisen J.A."/>
        </authorList>
    </citation>
    <scope>NUCLEOTIDE SEQUENCE [LARGE SCALE GENOMIC DNA]</scope>
    <source>
        <strain evidence="12">ATCC 49306 / DSM 6799 / DCB-1</strain>
    </source>
</reference>
<dbReference type="EC" id="4.1.2.50" evidence="4"/>
<evidence type="ECO:0000256" key="2">
    <source>
        <dbReference type="ARBA" id="ARBA00005061"/>
    </source>
</evidence>
<dbReference type="STRING" id="706587.Desti_0743"/>
<dbReference type="PANTHER" id="PTHR12589:SF7">
    <property type="entry name" value="6-PYRUVOYL TETRAHYDROBIOPTERIN SYNTHASE"/>
    <property type="match status" value="1"/>
</dbReference>
<dbReference type="HOGENOM" id="CLU_111016_6_3_7"/>
<dbReference type="Pfam" id="PF01242">
    <property type="entry name" value="PTPS"/>
    <property type="match status" value="1"/>
</dbReference>
<dbReference type="eggNOG" id="COG0720">
    <property type="taxonomic scope" value="Bacteria"/>
</dbReference>
<dbReference type="KEGG" id="dti:Desti_0743"/>
<dbReference type="InterPro" id="IPR038418">
    <property type="entry name" value="6-PTP_synth/QueD_sf"/>
</dbReference>
<dbReference type="OrthoDB" id="9804698at2"/>
<comment type="cofactor">
    <cofactor evidence="1">
        <name>Zn(2+)</name>
        <dbReference type="ChEBI" id="CHEBI:29105"/>
    </cofactor>
</comment>
<comment type="pathway">
    <text evidence="2">Purine metabolism; 7-cyano-7-deazaguanine biosynthesis.</text>
</comment>
<proteinExistence type="inferred from homology"/>
<evidence type="ECO:0000256" key="5">
    <source>
        <dbReference type="ARBA" id="ARBA00018141"/>
    </source>
</evidence>
<protein>
    <recommendedName>
        <fullName evidence="5">6-carboxy-5,6,7,8-tetrahydropterin synthase</fullName>
        <ecNumber evidence="4">4.1.2.50</ecNumber>
    </recommendedName>
    <alternativeName>
        <fullName evidence="9">Queuosine biosynthesis protein QueD</fullName>
    </alternativeName>
</protein>
<keyword evidence="6" id="KW-0479">Metal-binding</keyword>
<comment type="catalytic activity">
    <reaction evidence="10">
        <text>7,8-dihydroneopterin 3'-triphosphate + H2O = 6-carboxy-5,6,7,8-tetrahydropterin + triphosphate + acetaldehyde + 2 H(+)</text>
        <dbReference type="Rhea" id="RHEA:27966"/>
        <dbReference type="ChEBI" id="CHEBI:15343"/>
        <dbReference type="ChEBI" id="CHEBI:15377"/>
        <dbReference type="ChEBI" id="CHEBI:15378"/>
        <dbReference type="ChEBI" id="CHEBI:18036"/>
        <dbReference type="ChEBI" id="CHEBI:58462"/>
        <dbReference type="ChEBI" id="CHEBI:61032"/>
        <dbReference type="EC" id="4.1.2.50"/>
    </reaction>
</comment>
<keyword evidence="8" id="KW-0456">Lyase</keyword>
<dbReference type="SUPFAM" id="SSF55620">
    <property type="entry name" value="Tetrahydrobiopterin biosynthesis enzymes-like"/>
    <property type="match status" value="1"/>
</dbReference>
<accession>I4C1M7</accession>
<evidence type="ECO:0000256" key="7">
    <source>
        <dbReference type="ARBA" id="ARBA00022833"/>
    </source>
</evidence>
<dbReference type="GO" id="GO:0046872">
    <property type="term" value="F:metal ion binding"/>
    <property type="evidence" value="ECO:0007669"/>
    <property type="project" value="UniProtKB-KW"/>
</dbReference>
<evidence type="ECO:0000313" key="11">
    <source>
        <dbReference type="EMBL" id="AFM23468.1"/>
    </source>
</evidence>
<dbReference type="AlphaFoldDB" id="I4C1M7"/>
<evidence type="ECO:0000256" key="3">
    <source>
        <dbReference type="ARBA" id="ARBA00008900"/>
    </source>
</evidence>
<keyword evidence="12" id="KW-1185">Reference proteome</keyword>
<keyword evidence="7" id="KW-0862">Zinc</keyword>
<dbReference type="EMBL" id="CP003360">
    <property type="protein sequence ID" value="AFM23468.1"/>
    <property type="molecule type" value="Genomic_DNA"/>
</dbReference>
<dbReference type="InterPro" id="IPR007115">
    <property type="entry name" value="6-PTP_synth/QueD"/>
</dbReference>
<name>I4C1M7_DESTA</name>
<dbReference type="GO" id="GO:0070497">
    <property type="term" value="F:6-carboxytetrahydropterin synthase activity"/>
    <property type="evidence" value="ECO:0007669"/>
    <property type="project" value="UniProtKB-EC"/>
</dbReference>
<dbReference type="PANTHER" id="PTHR12589">
    <property type="entry name" value="PYRUVOYL TETRAHYDROBIOPTERIN SYNTHASE"/>
    <property type="match status" value="1"/>
</dbReference>
<sequence>MSSATNSSGYKIAVQRDFIAQHYLFGGDWGAENQLHSHHYEVELLLEGETLDQHGYLVDIVDVENALDEIVSRFRDKTLNDVPDFSGLNPSIEHFSRIVCTTLSDRIKASNVSALEVKIWENEIAWAAFRQVRR</sequence>
<dbReference type="Proteomes" id="UP000006055">
    <property type="component" value="Chromosome"/>
</dbReference>
<organism evidence="11 12">
    <name type="scientific">Desulfomonile tiedjei (strain ATCC 49306 / DSM 6799 / DCB-1)</name>
    <dbReference type="NCBI Taxonomy" id="706587"/>
    <lineage>
        <taxon>Bacteria</taxon>
        <taxon>Pseudomonadati</taxon>
        <taxon>Thermodesulfobacteriota</taxon>
        <taxon>Desulfomonilia</taxon>
        <taxon>Desulfomonilales</taxon>
        <taxon>Desulfomonilaceae</taxon>
        <taxon>Desulfomonile</taxon>
    </lineage>
</organism>
<comment type="similarity">
    <text evidence="3">Belongs to the PTPS family. QueD subfamily.</text>
</comment>
<dbReference type="UniPathway" id="UPA00391"/>
<dbReference type="PATRIC" id="fig|706587.4.peg.840"/>
<evidence type="ECO:0000256" key="9">
    <source>
        <dbReference type="ARBA" id="ARBA00031449"/>
    </source>
</evidence>
<evidence type="ECO:0000256" key="4">
    <source>
        <dbReference type="ARBA" id="ARBA00012982"/>
    </source>
</evidence>
<evidence type="ECO:0000256" key="6">
    <source>
        <dbReference type="ARBA" id="ARBA00022723"/>
    </source>
</evidence>